<feature type="compositionally biased region" description="Low complexity" evidence="1">
    <location>
        <begin position="216"/>
        <end position="228"/>
    </location>
</feature>
<organism evidence="2 3">
    <name type="scientific">Armillaria tabescens</name>
    <name type="common">Ringless honey mushroom</name>
    <name type="synonym">Agaricus tabescens</name>
    <dbReference type="NCBI Taxonomy" id="1929756"/>
    <lineage>
        <taxon>Eukaryota</taxon>
        <taxon>Fungi</taxon>
        <taxon>Dikarya</taxon>
        <taxon>Basidiomycota</taxon>
        <taxon>Agaricomycotina</taxon>
        <taxon>Agaricomycetes</taxon>
        <taxon>Agaricomycetidae</taxon>
        <taxon>Agaricales</taxon>
        <taxon>Marasmiineae</taxon>
        <taxon>Physalacriaceae</taxon>
        <taxon>Desarmillaria</taxon>
    </lineage>
</organism>
<evidence type="ECO:0000313" key="3">
    <source>
        <dbReference type="Proteomes" id="UP001175211"/>
    </source>
</evidence>
<dbReference type="AlphaFoldDB" id="A0AA39J657"/>
<feature type="region of interest" description="Disordered" evidence="1">
    <location>
        <begin position="216"/>
        <end position="243"/>
    </location>
</feature>
<sequence length="258" mass="27951">MARLEREVYECDIPTQHCGSSAGSNSSGNSRWRSRAPSWTAADPPHEPLTIGIDRQASVYHAPTIAPTAAPAIPRVQYLASFPMNIDDNVMLQDVHVTQGQRNQQVHATQGMEAPYQPQASISVPAAITESSDSQIHNPVPYYHNASSQSFNAVMNQAAAITQYLPSAPVAAPVARCLNPVTTLSTHHWLDGDTYNRNNGWGEPSTMYASSSSFVEVGSSNHGAGSNSHGREPNHDGEPSTCYEFPPENIWDGLYGQH</sequence>
<reference evidence="2" key="1">
    <citation type="submission" date="2023-06" db="EMBL/GenBank/DDBJ databases">
        <authorList>
            <consortium name="Lawrence Berkeley National Laboratory"/>
            <person name="Ahrendt S."/>
            <person name="Sahu N."/>
            <person name="Indic B."/>
            <person name="Wong-Bajracharya J."/>
            <person name="Merenyi Z."/>
            <person name="Ke H.-M."/>
            <person name="Monk M."/>
            <person name="Kocsube S."/>
            <person name="Drula E."/>
            <person name="Lipzen A."/>
            <person name="Balint B."/>
            <person name="Henrissat B."/>
            <person name="Andreopoulos B."/>
            <person name="Martin F.M."/>
            <person name="Harder C.B."/>
            <person name="Rigling D."/>
            <person name="Ford K.L."/>
            <person name="Foster G.D."/>
            <person name="Pangilinan J."/>
            <person name="Papanicolaou A."/>
            <person name="Barry K."/>
            <person name="LaButti K."/>
            <person name="Viragh M."/>
            <person name="Koriabine M."/>
            <person name="Yan M."/>
            <person name="Riley R."/>
            <person name="Champramary S."/>
            <person name="Plett K.L."/>
            <person name="Tsai I.J."/>
            <person name="Slot J."/>
            <person name="Sipos G."/>
            <person name="Plett J."/>
            <person name="Nagy L.G."/>
            <person name="Grigoriev I.V."/>
        </authorList>
    </citation>
    <scope>NUCLEOTIDE SEQUENCE</scope>
    <source>
        <strain evidence="2">CCBAS 213</strain>
    </source>
</reference>
<comment type="caution">
    <text evidence="2">The sequence shown here is derived from an EMBL/GenBank/DDBJ whole genome shotgun (WGS) entry which is preliminary data.</text>
</comment>
<evidence type="ECO:0000313" key="2">
    <source>
        <dbReference type="EMBL" id="KAK0436836.1"/>
    </source>
</evidence>
<feature type="compositionally biased region" description="Low complexity" evidence="1">
    <location>
        <begin position="19"/>
        <end position="31"/>
    </location>
</feature>
<evidence type="ECO:0000256" key="1">
    <source>
        <dbReference type="SAM" id="MobiDB-lite"/>
    </source>
</evidence>
<protein>
    <submittedName>
        <fullName evidence="2">Uncharacterized protein</fullName>
    </submittedName>
</protein>
<accession>A0AA39J657</accession>
<dbReference type="Proteomes" id="UP001175211">
    <property type="component" value="Unassembled WGS sequence"/>
</dbReference>
<dbReference type="EMBL" id="JAUEPS010000121">
    <property type="protein sequence ID" value="KAK0436836.1"/>
    <property type="molecule type" value="Genomic_DNA"/>
</dbReference>
<feature type="compositionally biased region" description="Basic and acidic residues" evidence="1">
    <location>
        <begin position="229"/>
        <end position="238"/>
    </location>
</feature>
<feature type="region of interest" description="Disordered" evidence="1">
    <location>
        <begin position="15"/>
        <end position="46"/>
    </location>
</feature>
<gene>
    <name evidence="2" type="ORF">EV420DRAFT_1652372</name>
</gene>
<dbReference type="RefSeq" id="XP_060322396.1">
    <property type="nucleotide sequence ID" value="XM_060478636.1"/>
</dbReference>
<keyword evidence="3" id="KW-1185">Reference proteome</keyword>
<dbReference type="GeneID" id="85362184"/>
<name>A0AA39J657_ARMTA</name>
<proteinExistence type="predicted"/>